<protein>
    <submittedName>
        <fullName evidence="1">Uncharacterized protein</fullName>
    </submittedName>
</protein>
<reference evidence="1 2" key="1">
    <citation type="journal article" date="2023" name="bioRxiv">
        <title>Conserved and derived expression patterns and positive selection on dental genes reveal complex evolutionary context of ever-growing rodent molars.</title>
        <authorList>
            <person name="Calamari Z.T."/>
            <person name="Song A."/>
            <person name="Cohen E."/>
            <person name="Akter M."/>
            <person name="Roy R.D."/>
            <person name="Hallikas O."/>
            <person name="Christensen M.M."/>
            <person name="Li P."/>
            <person name="Marangoni P."/>
            <person name="Jernvall J."/>
            <person name="Klein O.D."/>
        </authorList>
    </citation>
    <scope>NUCLEOTIDE SEQUENCE [LARGE SCALE GENOMIC DNA]</scope>
    <source>
        <strain evidence="1">V071</strain>
    </source>
</reference>
<dbReference type="EMBL" id="JBBHLL010000017">
    <property type="protein sequence ID" value="KAK7830602.1"/>
    <property type="molecule type" value="Genomic_DNA"/>
</dbReference>
<dbReference type="Proteomes" id="UP001488838">
    <property type="component" value="Unassembled WGS sequence"/>
</dbReference>
<keyword evidence="2" id="KW-1185">Reference proteome</keyword>
<comment type="caution">
    <text evidence="1">The sequence shown here is derived from an EMBL/GenBank/DDBJ whole genome shotgun (WGS) entry which is preliminary data.</text>
</comment>
<evidence type="ECO:0000313" key="2">
    <source>
        <dbReference type="Proteomes" id="UP001488838"/>
    </source>
</evidence>
<proteinExistence type="predicted"/>
<evidence type="ECO:0000313" key="1">
    <source>
        <dbReference type="EMBL" id="KAK7830602.1"/>
    </source>
</evidence>
<name>A0AAW0JV17_MYOGA</name>
<gene>
    <name evidence="1" type="ORF">U0070_018327</name>
</gene>
<organism evidence="1 2">
    <name type="scientific">Myodes glareolus</name>
    <name type="common">Bank vole</name>
    <name type="synonym">Clethrionomys glareolus</name>
    <dbReference type="NCBI Taxonomy" id="447135"/>
    <lineage>
        <taxon>Eukaryota</taxon>
        <taxon>Metazoa</taxon>
        <taxon>Chordata</taxon>
        <taxon>Craniata</taxon>
        <taxon>Vertebrata</taxon>
        <taxon>Euteleostomi</taxon>
        <taxon>Mammalia</taxon>
        <taxon>Eutheria</taxon>
        <taxon>Euarchontoglires</taxon>
        <taxon>Glires</taxon>
        <taxon>Rodentia</taxon>
        <taxon>Myomorpha</taxon>
        <taxon>Muroidea</taxon>
        <taxon>Cricetidae</taxon>
        <taxon>Arvicolinae</taxon>
        <taxon>Myodes</taxon>
    </lineage>
</organism>
<sequence length="103" mass="11197">MGCHSCHVLTNISQQKKELSVLNCVLPTKGKHFYSSSESEEEEESHKKFNIKIKPLQSKDVLKNAATVDELKASIGNIALSPSPVVSGVLLLSFGEVGRRAGF</sequence>
<dbReference type="AlphaFoldDB" id="A0AAW0JV17"/>
<accession>A0AAW0JV17</accession>